<accession>A0A835QK73</accession>
<comment type="caution">
    <text evidence="1">The sequence shown here is derived from an EMBL/GenBank/DDBJ whole genome shotgun (WGS) entry which is preliminary data.</text>
</comment>
<dbReference type="EMBL" id="JADCNM010000008">
    <property type="protein sequence ID" value="KAG0472426.1"/>
    <property type="molecule type" value="Genomic_DNA"/>
</dbReference>
<evidence type="ECO:0000313" key="1">
    <source>
        <dbReference type="EMBL" id="KAG0472426.1"/>
    </source>
</evidence>
<gene>
    <name evidence="1" type="ORF">HPP92_016972</name>
</gene>
<protein>
    <submittedName>
        <fullName evidence="1">Uncharacterized protein</fullName>
    </submittedName>
</protein>
<dbReference type="AlphaFoldDB" id="A0A835QK73"/>
<sequence length="286" mass="30960">MSGCFVAVSAFEDQFALFSVSAFAGGNILDEKMLYPPENQGETCLVKDTMRTNPRGTIWSICFVSHGMDHSSNGNYPILATIMHRKARLRNELMVFGCNQMARTIQFLSCYPEAEIGSLALGLCSLPHLSGFAILFRIGDALVMNFRDPYSVRCVKRINFGVPSGIDEPDSFEESSRSMDIDDEGMSNVAVCALLELSDSAAVMSKDDDPMGIDGANKTLSSSKHVSAYSLEPGSSSGSNLIICLDSGEIYIVAIHSTAGGITVDLSDCLYRCLPCKELVWVKSGL</sequence>
<dbReference type="OrthoDB" id="20774at2759"/>
<dbReference type="Proteomes" id="UP000639772">
    <property type="component" value="Unassembled WGS sequence"/>
</dbReference>
<organism evidence="1 2">
    <name type="scientific">Vanilla planifolia</name>
    <name type="common">Vanilla</name>
    <dbReference type="NCBI Taxonomy" id="51239"/>
    <lineage>
        <taxon>Eukaryota</taxon>
        <taxon>Viridiplantae</taxon>
        <taxon>Streptophyta</taxon>
        <taxon>Embryophyta</taxon>
        <taxon>Tracheophyta</taxon>
        <taxon>Spermatophyta</taxon>
        <taxon>Magnoliopsida</taxon>
        <taxon>Liliopsida</taxon>
        <taxon>Asparagales</taxon>
        <taxon>Orchidaceae</taxon>
        <taxon>Vanilloideae</taxon>
        <taxon>Vanilleae</taxon>
        <taxon>Vanilla</taxon>
    </lineage>
</organism>
<name>A0A835QK73_VANPL</name>
<reference evidence="1 2" key="1">
    <citation type="journal article" date="2020" name="Nat. Food">
        <title>A phased Vanilla planifolia genome enables genetic improvement of flavour and production.</title>
        <authorList>
            <person name="Hasing T."/>
            <person name="Tang H."/>
            <person name="Brym M."/>
            <person name="Khazi F."/>
            <person name="Huang T."/>
            <person name="Chambers A.H."/>
        </authorList>
    </citation>
    <scope>NUCLEOTIDE SEQUENCE [LARGE SCALE GENOMIC DNA]</scope>
    <source>
        <tissue evidence="1">Leaf</tissue>
    </source>
</reference>
<proteinExistence type="predicted"/>
<evidence type="ECO:0000313" key="2">
    <source>
        <dbReference type="Proteomes" id="UP000639772"/>
    </source>
</evidence>